<evidence type="ECO:0000313" key="2">
    <source>
        <dbReference type="EMBL" id="SEM55557.1"/>
    </source>
</evidence>
<keyword evidence="1" id="KW-1133">Transmembrane helix</keyword>
<dbReference type="STRING" id="295069.SAMN05421856_104157"/>
<keyword evidence="3" id="KW-1185">Reference proteome</keyword>
<organism evidence="2 3">
    <name type="scientific">Chryseobacterium taichungense</name>
    <dbReference type="NCBI Taxonomy" id="295069"/>
    <lineage>
        <taxon>Bacteria</taxon>
        <taxon>Pseudomonadati</taxon>
        <taxon>Bacteroidota</taxon>
        <taxon>Flavobacteriia</taxon>
        <taxon>Flavobacteriales</taxon>
        <taxon>Weeksellaceae</taxon>
        <taxon>Chryseobacterium group</taxon>
        <taxon>Chryseobacterium</taxon>
    </lineage>
</organism>
<evidence type="ECO:0000256" key="1">
    <source>
        <dbReference type="SAM" id="Phobius"/>
    </source>
</evidence>
<dbReference type="AlphaFoldDB" id="A0A1H7ZDI9"/>
<feature type="transmembrane region" description="Helical" evidence="1">
    <location>
        <begin position="89"/>
        <end position="108"/>
    </location>
</feature>
<sequence length="214" mass="25621">MLIGIVYKTVLFLTLIQSYISGRKYSFSAQNYLFLYLLITFTNECISFVRNIINPNVKVGLQYNVYFVFCILFFTFYFFKLFSKIIKKVLIVISIFSLGYIFSTTNFLSQDFDHKIGITVTLFYIVISLLWFYHKITFFDERKISDDPAFWISTALMMWSCFFLFRVTPMFYFAKEDEEFLKFLKLGQNIINIGMYIMFYISLLKYKSLSHESY</sequence>
<name>A0A1H7ZDI9_9FLAO</name>
<keyword evidence="1" id="KW-0472">Membrane</keyword>
<feature type="transmembrane region" description="Helical" evidence="1">
    <location>
        <begin position="114"/>
        <end position="133"/>
    </location>
</feature>
<proteinExistence type="predicted"/>
<dbReference type="EMBL" id="FOBV01000004">
    <property type="protein sequence ID" value="SEM55557.1"/>
    <property type="molecule type" value="Genomic_DNA"/>
</dbReference>
<feature type="transmembrane region" description="Helical" evidence="1">
    <location>
        <begin position="186"/>
        <end position="204"/>
    </location>
</feature>
<gene>
    <name evidence="2" type="ORF">SAMN05421856_104157</name>
</gene>
<protein>
    <submittedName>
        <fullName evidence="2">Uncharacterized protein</fullName>
    </submittedName>
</protein>
<accession>A0A1H7ZDI9</accession>
<reference evidence="3" key="1">
    <citation type="submission" date="2016-10" db="EMBL/GenBank/DDBJ databases">
        <authorList>
            <person name="Varghese N."/>
            <person name="Submissions S."/>
        </authorList>
    </citation>
    <scope>NUCLEOTIDE SEQUENCE [LARGE SCALE GENOMIC DNA]</scope>
    <source>
        <strain evidence="3">DSM 17453</strain>
    </source>
</reference>
<dbReference type="Proteomes" id="UP000199450">
    <property type="component" value="Unassembled WGS sequence"/>
</dbReference>
<feature type="transmembrane region" description="Helical" evidence="1">
    <location>
        <begin position="65"/>
        <end position="82"/>
    </location>
</feature>
<evidence type="ECO:0000313" key="3">
    <source>
        <dbReference type="Proteomes" id="UP000199450"/>
    </source>
</evidence>
<keyword evidence="1" id="KW-0812">Transmembrane</keyword>
<feature type="transmembrane region" description="Helical" evidence="1">
    <location>
        <begin position="34"/>
        <end position="53"/>
    </location>
</feature>
<feature type="transmembrane region" description="Helical" evidence="1">
    <location>
        <begin position="154"/>
        <end position="174"/>
    </location>
</feature>